<sequence length="702" mass="79485">MNTPLELTAELQEVYANQYGWTVFITDKNGELILPPKGENLLCNRMLDELLDQIKESVKSKWKISTPLLYDFFPGIYIGAAPLNVGSTWLLWTGAMVDKEQGLSVKKQLSLISEEDPEPILKQAPALTQENKKQWLLKTKKLAELISLCIKESEDFDSNERIEYFRKAIQMNREECFQLLSRILDSSYEVDFFGIAEAQSEDVYDITAMIGEDTELFRGTRFSLGEGFLGRALLTGEDTYWEDIGQDPKASFFQSSGIQPKSLFCFPFKLRDGSFNLFFGGSRSSEVLSQKEREVAKETAVLTEVALLTQSLQSENTQQLNYLSSLADICKLMASVPEYKKITYILVDISMNLVKGPFSCVFVQSPESKKIQMISRGNVKGEVENYLKEAARRCFSSSALIEKAEPRLNEDTGVQPVIECPLLFKNEQIGLLCVGTDHLSRHEIEETLAFLHTLSILAGVSLRLSLEKESRTALDKVNALHRAIGQFDSEAYARTLEGVKMAGEFITDLDLPKSLAEDILTACKLSYYSPDFIKETFPDHAFSITLEEGKRLTAKSSSLDWENASISSQIFALVTLYIKDNRNLEWLSSNQEKASILKKFVEFLEEKQVAEQEFSLEQETKPTALSVSSTIKNEMNLSPREQEVLDLVIQGLNNKEIAQELFISEHTVKNHLTKIFRKLDVPDRSQAISKVYYLTYEKSNRS</sequence>
<dbReference type="SUPFAM" id="SSF46894">
    <property type="entry name" value="C-terminal effector domain of the bipartite response regulators"/>
    <property type="match status" value="1"/>
</dbReference>
<accession>A0A0F5I4P1</accession>
<evidence type="ECO:0000256" key="1">
    <source>
        <dbReference type="ARBA" id="ARBA00023015"/>
    </source>
</evidence>
<dbReference type="SMART" id="SM00421">
    <property type="entry name" value="HTH_LUXR"/>
    <property type="match status" value="1"/>
</dbReference>
<evidence type="ECO:0000259" key="4">
    <source>
        <dbReference type="PROSITE" id="PS50043"/>
    </source>
</evidence>
<dbReference type="InterPro" id="IPR000792">
    <property type="entry name" value="Tscrpt_reg_LuxR_C"/>
</dbReference>
<reference evidence="5" key="1">
    <citation type="submission" date="2015-02" db="EMBL/GenBank/DDBJ databases">
        <title>Genome Assembly of Bacillaceae bacterium MTCC 8252.</title>
        <authorList>
            <person name="Verma A."/>
            <person name="Khatri I."/>
            <person name="Mual P."/>
            <person name="Subramanian S."/>
            <person name="Krishnamurthi S."/>
        </authorList>
    </citation>
    <scope>NUCLEOTIDE SEQUENCE [LARGE SCALE GENOMIC DNA]</scope>
    <source>
        <strain evidence="5">MTCC 8252</strain>
    </source>
</reference>
<dbReference type="GO" id="GO:0045892">
    <property type="term" value="P:negative regulation of DNA-templated transcription"/>
    <property type="evidence" value="ECO:0007669"/>
    <property type="project" value="UniProtKB-ARBA"/>
</dbReference>
<evidence type="ECO:0000256" key="3">
    <source>
        <dbReference type="ARBA" id="ARBA00023163"/>
    </source>
</evidence>
<dbReference type="PANTHER" id="PTHR44688">
    <property type="entry name" value="DNA-BINDING TRANSCRIPTIONAL ACTIVATOR DEVR_DOSR"/>
    <property type="match status" value="1"/>
</dbReference>
<dbReference type="RefSeq" id="WP_040047705.1">
    <property type="nucleotide sequence ID" value="NZ_JWIR02000029.1"/>
</dbReference>
<evidence type="ECO:0000313" key="5">
    <source>
        <dbReference type="EMBL" id="KKB40448.1"/>
    </source>
</evidence>
<keyword evidence="1" id="KW-0805">Transcription regulation</keyword>
<feature type="domain" description="HTH luxR-type" evidence="4">
    <location>
        <begin position="630"/>
        <end position="695"/>
    </location>
</feature>
<evidence type="ECO:0000256" key="2">
    <source>
        <dbReference type="ARBA" id="ARBA00023125"/>
    </source>
</evidence>
<dbReference type="InterPro" id="IPR036388">
    <property type="entry name" value="WH-like_DNA-bd_sf"/>
</dbReference>
<keyword evidence="2" id="KW-0238">DNA-binding</keyword>
<gene>
    <name evidence="5" type="ORF">QY95_01443</name>
</gene>
<dbReference type="Pfam" id="PF00196">
    <property type="entry name" value="GerE"/>
    <property type="match status" value="1"/>
</dbReference>
<dbReference type="GO" id="GO:0003677">
    <property type="term" value="F:DNA binding"/>
    <property type="evidence" value="ECO:0007669"/>
    <property type="project" value="UniProtKB-KW"/>
</dbReference>
<proteinExistence type="predicted"/>
<protein>
    <submittedName>
        <fullName evidence="5">Two component transcriptional regulator, LuxR family</fullName>
    </submittedName>
</protein>
<dbReference type="InterPro" id="IPR029016">
    <property type="entry name" value="GAF-like_dom_sf"/>
</dbReference>
<dbReference type="Proteomes" id="UP000031563">
    <property type="component" value="Unassembled WGS sequence"/>
</dbReference>
<dbReference type="AlphaFoldDB" id="A0A0F5I4P1"/>
<evidence type="ECO:0000313" key="6">
    <source>
        <dbReference type="Proteomes" id="UP000031563"/>
    </source>
</evidence>
<name>A0A0F5I4P1_BACTR</name>
<organism evidence="5 6">
    <name type="scientific">Bacillus thermotolerans</name>
    <name type="common">Quasibacillus thermotolerans</name>
    <dbReference type="NCBI Taxonomy" id="1221996"/>
    <lineage>
        <taxon>Bacteria</taxon>
        <taxon>Bacillati</taxon>
        <taxon>Bacillota</taxon>
        <taxon>Bacilli</taxon>
        <taxon>Bacillales</taxon>
        <taxon>Bacillaceae</taxon>
        <taxon>Bacillus</taxon>
    </lineage>
</organism>
<dbReference type="CDD" id="cd06170">
    <property type="entry name" value="LuxR_C_like"/>
    <property type="match status" value="1"/>
</dbReference>
<comment type="caution">
    <text evidence="5">The sequence shown here is derived from an EMBL/GenBank/DDBJ whole genome shotgun (WGS) entry which is preliminary data.</text>
</comment>
<dbReference type="PRINTS" id="PR00038">
    <property type="entry name" value="HTHLUXR"/>
</dbReference>
<dbReference type="Gene3D" id="1.10.10.10">
    <property type="entry name" value="Winged helix-like DNA-binding domain superfamily/Winged helix DNA-binding domain"/>
    <property type="match status" value="1"/>
</dbReference>
<dbReference type="PANTHER" id="PTHR44688:SF16">
    <property type="entry name" value="DNA-BINDING TRANSCRIPTIONAL ACTIVATOR DEVR_DOSR"/>
    <property type="match status" value="1"/>
</dbReference>
<keyword evidence="6" id="KW-1185">Reference proteome</keyword>
<dbReference type="SUPFAM" id="SSF55781">
    <property type="entry name" value="GAF domain-like"/>
    <property type="match status" value="2"/>
</dbReference>
<dbReference type="PROSITE" id="PS50043">
    <property type="entry name" value="HTH_LUXR_2"/>
    <property type="match status" value="1"/>
</dbReference>
<dbReference type="InterPro" id="IPR016032">
    <property type="entry name" value="Sig_transdc_resp-reg_C-effctor"/>
</dbReference>
<dbReference type="Gene3D" id="3.30.450.40">
    <property type="match status" value="1"/>
</dbReference>
<dbReference type="EMBL" id="JWIR02000029">
    <property type="protein sequence ID" value="KKB40448.1"/>
    <property type="molecule type" value="Genomic_DNA"/>
</dbReference>
<keyword evidence="3" id="KW-0804">Transcription</keyword>
<dbReference type="STRING" id="1221996.QY95_01443"/>